<keyword evidence="3" id="KW-1185">Reference proteome</keyword>
<dbReference type="Proteomes" id="UP001642487">
    <property type="component" value="Chromosome 3"/>
</dbReference>
<gene>
    <name evidence="2" type="ORF">CITCOLO1_LOCUS11178</name>
</gene>
<feature type="compositionally biased region" description="Basic and acidic residues" evidence="1">
    <location>
        <begin position="173"/>
        <end position="184"/>
    </location>
</feature>
<feature type="region of interest" description="Disordered" evidence="1">
    <location>
        <begin position="1"/>
        <end position="194"/>
    </location>
</feature>
<protein>
    <submittedName>
        <fullName evidence="2">Uncharacterized protein</fullName>
    </submittedName>
</protein>
<organism evidence="2 3">
    <name type="scientific">Citrullus colocynthis</name>
    <name type="common">colocynth</name>
    <dbReference type="NCBI Taxonomy" id="252529"/>
    <lineage>
        <taxon>Eukaryota</taxon>
        <taxon>Viridiplantae</taxon>
        <taxon>Streptophyta</taxon>
        <taxon>Embryophyta</taxon>
        <taxon>Tracheophyta</taxon>
        <taxon>Spermatophyta</taxon>
        <taxon>Magnoliopsida</taxon>
        <taxon>eudicotyledons</taxon>
        <taxon>Gunneridae</taxon>
        <taxon>Pentapetalae</taxon>
        <taxon>rosids</taxon>
        <taxon>fabids</taxon>
        <taxon>Cucurbitales</taxon>
        <taxon>Cucurbitaceae</taxon>
        <taxon>Benincaseae</taxon>
        <taxon>Citrullus</taxon>
    </lineage>
</organism>
<proteinExistence type="predicted"/>
<reference evidence="2 3" key="1">
    <citation type="submission" date="2024-03" db="EMBL/GenBank/DDBJ databases">
        <authorList>
            <person name="Gkanogiannis A."/>
            <person name="Becerra Lopez-Lavalle L."/>
        </authorList>
    </citation>
    <scope>NUCLEOTIDE SEQUENCE [LARGE SCALE GENOMIC DNA]</scope>
</reference>
<sequence>MANLPRIGRTRQRPSAVAPPVLSAAQPTAEPKSEILPFASMTIQTVQPIEPTSTPAPSSPLRESPRPLPSPPKKATSPFASPKYGASLTRVDSPPAAKATRSPPDSSANKYLERRNNGETTPPQSPAKSRRIQTPPLSPLALPRSQVSYGNGTTAQPRIQPEVETKGIVYNKAVEKPGKSDRPSEYGSGKSHQKQLQAAEVINLNGHNVGAVMEINKSSDGYRLGRETVKKNEIEGGGGRHGHEEKKTGAKKGPPMTAFMNSNFQSVNNSVLYDSSCNHRDPGLHLAFSDAADGDGATVDSHKTLKPKPQ</sequence>
<dbReference type="PANTHER" id="PTHR33472">
    <property type="entry name" value="OS01G0106600 PROTEIN"/>
    <property type="match status" value="1"/>
</dbReference>
<feature type="compositionally biased region" description="Polar residues" evidence="1">
    <location>
        <begin position="41"/>
        <end position="53"/>
    </location>
</feature>
<feature type="region of interest" description="Disordered" evidence="1">
    <location>
        <begin position="228"/>
        <end position="261"/>
    </location>
</feature>
<evidence type="ECO:0000256" key="1">
    <source>
        <dbReference type="SAM" id="MobiDB-lite"/>
    </source>
</evidence>
<evidence type="ECO:0000313" key="2">
    <source>
        <dbReference type="EMBL" id="CAK9319184.1"/>
    </source>
</evidence>
<feature type="compositionally biased region" description="Polar residues" evidence="1">
    <location>
        <begin position="145"/>
        <end position="157"/>
    </location>
</feature>
<feature type="region of interest" description="Disordered" evidence="1">
    <location>
        <begin position="274"/>
        <end position="310"/>
    </location>
</feature>
<evidence type="ECO:0000313" key="3">
    <source>
        <dbReference type="Proteomes" id="UP001642487"/>
    </source>
</evidence>
<dbReference type="EMBL" id="OZ021737">
    <property type="protein sequence ID" value="CAK9319184.1"/>
    <property type="molecule type" value="Genomic_DNA"/>
</dbReference>
<name>A0ABP0YFE1_9ROSI</name>
<dbReference type="PANTHER" id="PTHR33472:SF1">
    <property type="entry name" value="EXTENSIN-RELATED"/>
    <property type="match status" value="1"/>
</dbReference>
<accession>A0ABP0YFE1</accession>
<feature type="compositionally biased region" description="Low complexity" evidence="1">
    <location>
        <begin position="14"/>
        <end position="27"/>
    </location>
</feature>